<sequence>MAGFFLVLVSSIAITQSTSTQDETQTGSETIAALVNGEVIT</sequence>
<accession>X1NGH2</accession>
<organism evidence="1">
    <name type="scientific">marine sediment metagenome</name>
    <dbReference type="NCBI Taxonomy" id="412755"/>
    <lineage>
        <taxon>unclassified sequences</taxon>
        <taxon>metagenomes</taxon>
        <taxon>ecological metagenomes</taxon>
    </lineage>
</organism>
<reference evidence="1" key="1">
    <citation type="journal article" date="2014" name="Front. Microbiol.">
        <title>High frequency of phylogenetically diverse reductive dehalogenase-homologous genes in deep subseafloor sedimentary metagenomes.</title>
        <authorList>
            <person name="Kawai M."/>
            <person name="Futagami T."/>
            <person name="Toyoda A."/>
            <person name="Takaki Y."/>
            <person name="Nishi S."/>
            <person name="Hori S."/>
            <person name="Arai W."/>
            <person name="Tsubouchi T."/>
            <person name="Morono Y."/>
            <person name="Uchiyama I."/>
            <person name="Ito T."/>
            <person name="Fujiyama A."/>
            <person name="Inagaki F."/>
            <person name="Takami H."/>
        </authorList>
    </citation>
    <scope>NUCLEOTIDE SEQUENCE</scope>
    <source>
        <strain evidence="1">Expedition CK06-06</strain>
    </source>
</reference>
<comment type="caution">
    <text evidence="1">The sequence shown here is derived from an EMBL/GenBank/DDBJ whole genome shotgun (WGS) entry which is preliminary data.</text>
</comment>
<protein>
    <submittedName>
        <fullName evidence="1">Uncharacterized protein</fullName>
    </submittedName>
</protein>
<feature type="non-terminal residue" evidence="1">
    <location>
        <position position="41"/>
    </location>
</feature>
<dbReference type="AlphaFoldDB" id="X1NGH2"/>
<dbReference type="EMBL" id="BARV01005793">
    <property type="protein sequence ID" value="GAI17774.1"/>
    <property type="molecule type" value="Genomic_DNA"/>
</dbReference>
<name>X1NGH2_9ZZZZ</name>
<gene>
    <name evidence="1" type="ORF">S06H3_11769</name>
</gene>
<proteinExistence type="predicted"/>
<evidence type="ECO:0000313" key="1">
    <source>
        <dbReference type="EMBL" id="GAI17774.1"/>
    </source>
</evidence>